<keyword evidence="2" id="KW-1185">Reference proteome</keyword>
<evidence type="ECO:0000313" key="2">
    <source>
        <dbReference type="Proteomes" id="UP000789920"/>
    </source>
</evidence>
<evidence type="ECO:0000313" key="1">
    <source>
        <dbReference type="EMBL" id="CAG8850377.1"/>
    </source>
</evidence>
<dbReference type="Proteomes" id="UP000789920">
    <property type="component" value="Unassembled WGS sequence"/>
</dbReference>
<name>A0ACA9SVZ4_9GLOM</name>
<gene>
    <name evidence="1" type="ORF">RPERSI_LOCUS36060</name>
</gene>
<proteinExistence type="predicted"/>
<protein>
    <submittedName>
        <fullName evidence="1">12310_t:CDS:1</fullName>
    </submittedName>
</protein>
<feature type="non-terminal residue" evidence="1">
    <location>
        <position position="1"/>
    </location>
</feature>
<dbReference type="EMBL" id="CAJVQC010170437">
    <property type="protein sequence ID" value="CAG8850377.1"/>
    <property type="molecule type" value="Genomic_DNA"/>
</dbReference>
<organism evidence="1 2">
    <name type="scientific">Racocetra persica</name>
    <dbReference type="NCBI Taxonomy" id="160502"/>
    <lineage>
        <taxon>Eukaryota</taxon>
        <taxon>Fungi</taxon>
        <taxon>Fungi incertae sedis</taxon>
        <taxon>Mucoromycota</taxon>
        <taxon>Glomeromycotina</taxon>
        <taxon>Glomeromycetes</taxon>
        <taxon>Diversisporales</taxon>
        <taxon>Gigasporaceae</taxon>
        <taxon>Racocetra</taxon>
    </lineage>
</organism>
<reference evidence="1" key="1">
    <citation type="submission" date="2021-06" db="EMBL/GenBank/DDBJ databases">
        <authorList>
            <person name="Kallberg Y."/>
            <person name="Tangrot J."/>
            <person name="Rosling A."/>
        </authorList>
    </citation>
    <scope>NUCLEOTIDE SEQUENCE</scope>
    <source>
        <strain evidence="1">MA461A</strain>
    </source>
</reference>
<sequence>QNIKEYESLMIKQVHYWWSKMAQAEYRSSDNELASVRLFLQNQKQEFLFFKEYVFAFVTAFFDILLLANLMEFMVDAAYNTNKSKYELYGAMVIIN</sequence>
<comment type="caution">
    <text evidence="1">The sequence shown here is derived from an EMBL/GenBank/DDBJ whole genome shotgun (WGS) entry which is preliminary data.</text>
</comment>
<feature type="non-terminal residue" evidence="1">
    <location>
        <position position="96"/>
    </location>
</feature>
<accession>A0ACA9SVZ4</accession>